<organism evidence="2 3">
    <name type="scientific">Nocardioides panacisoli</name>
    <dbReference type="NCBI Taxonomy" id="627624"/>
    <lineage>
        <taxon>Bacteria</taxon>
        <taxon>Bacillati</taxon>
        <taxon>Actinomycetota</taxon>
        <taxon>Actinomycetes</taxon>
        <taxon>Propionibacteriales</taxon>
        <taxon>Nocardioidaceae</taxon>
        <taxon>Nocardioides</taxon>
    </lineage>
</organism>
<dbReference type="InterPro" id="IPR013815">
    <property type="entry name" value="ATP_grasp_subdomain_1"/>
</dbReference>
<dbReference type="SUPFAM" id="SSF51735">
    <property type="entry name" value="NAD(P)-binding Rossmann-fold domains"/>
    <property type="match status" value="1"/>
</dbReference>
<dbReference type="SUPFAM" id="SSF56059">
    <property type="entry name" value="Glutathione synthetase ATP-binding domain-like"/>
    <property type="match status" value="1"/>
</dbReference>
<sequence length="891" mass="92608">MITLSDPTRAADVLMSDGAVAVVRAVREDDAAALHALHDRVSDDSLWLRFFSVSRVAAHRYVDKVLTTPDTIALLAEVDGSVAAVATAEPVGPDVCEVAFLVADEHRGRGLGTLLLEHLAADARDRGVTEFEARVLRSNHRMLRVFTDAGFELHARNDGGEEVLRMRTVVTPALQAVADHREFAAEQRSLAPMFAPRGVVVYGARRDGTGIGAAVVSAIRAGHYEGSFAVVHPKSSSVLGVPASASAADAPGPLDLAVIAVPAAAVAAALEDAQRAGVRAAVVISSGFGEMGERGAVLQRDLVVFARRHGIRLVGPNGLGLISNTPEVSLHATFGGRVPAAGGLAVASQSGGVGIALMDLIAAAGVGLRYFVSLGNKADVSGNDLLAAWYADDGVTCGALYLESFGNARKFARFARAFSERKPLVAVVGGRSAGGKRAGSSHTAAAASPAAGVRALFAQAGVIACHDAEELADTTLLLTREPLPAGSRLGVISNAGGLGVLAADIAADEQLDVVEFSPALRARLSGLVNQTNGTANPVDAGAGAEAAQVAAIADTTLASGEVDAVIAVVVAIGTNDLDATLAALAEVRRSHPDRLVVAVPLGETEPAPEDITVFRSAAAALSALGRVTRYAAWRRVDAHDPEPTDPAAARAARMTARGLLQVSTTQGWIRPAEARELLGRYEIDLDGRFASGVEEAGTVAQELGFPVAVKLAEPDVVHKTDQGLVRTGLRRRSEVEAAVASFERMHGRPCSVLVQPMRSGVELALGVVRDPGFGPLVMLAAGGVAVDALDDRAFLVPPFHEDDALRVLRSLRVWPLLDGFRGAAPAATRDVARLAERLGRLAVDVPEVAEIDLNPVMVRPDGCAVVDAKLRLASASDAATDLPSQLRRPRQ</sequence>
<protein>
    <submittedName>
        <fullName evidence="2">Bifunctional GNAT family N-acetyltransferase/acetate--CoA ligase family protein</fullName>
    </submittedName>
</protein>
<keyword evidence="2" id="KW-0436">Ligase</keyword>
<dbReference type="CDD" id="cd04301">
    <property type="entry name" value="NAT_SF"/>
    <property type="match status" value="1"/>
</dbReference>
<dbReference type="SUPFAM" id="SSF55729">
    <property type="entry name" value="Acyl-CoA N-acyltransferases (Nat)"/>
    <property type="match status" value="1"/>
</dbReference>
<name>A0ABP7I7S2_9ACTN</name>
<accession>A0ABP7I7S2</accession>
<reference evidence="3" key="1">
    <citation type="journal article" date="2019" name="Int. J. Syst. Evol. Microbiol.">
        <title>The Global Catalogue of Microorganisms (GCM) 10K type strain sequencing project: providing services to taxonomists for standard genome sequencing and annotation.</title>
        <authorList>
            <consortium name="The Broad Institute Genomics Platform"/>
            <consortium name="The Broad Institute Genome Sequencing Center for Infectious Disease"/>
            <person name="Wu L."/>
            <person name="Ma J."/>
        </authorList>
    </citation>
    <scope>NUCLEOTIDE SEQUENCE [LARGE SCALE GENOMIC DNA]</scope>
    <source>
        <strain evidence="3">JCM 16953</strain>
    </source>
</reference>
<gene>
    <name evidence="2" type="ORF">GCM10022242_12730</name>
</gene>
<dbReference type="InterPro" id="IPR016181">
    <property type="entry name" value="Acyl_CoA_acyltransferase"/>
</dbReference>
<dbReference type="Proteomes" id="UP001501821">
    <property type="component" value="Unassembled WGS sequence"/>
</dbReference>
<dbReference type="Gene3D" id="3.40.50.720">
    <property type="entry name" value="NAD(P)-binding Rossmann-like Domain"/>
    <property type="match status" value="1"/>
</dbReference>
<dbReference type="SMART" id="SM00881">
    <property type="entry name" value="CoA_binding"/>
    <property type="match status" value="1"/>
</dbReference>
<dbReference type="Pfam" id="PF13607">
    <property type="entry name" value="Succ_CoA_lig"/>
    <property type="match status" value="1"/>
</dbReference>
<dbReference type="Pfam" id="PF00583">
    <property type="entry name" value="Acetyltransf_1"/>
    <property type="match status" value="1"/>
</dbReference>
<dbReference type="Gene3D" id="3.40.630.30">
    <property type="match status" value="1"/>
</dbReference>
<dbReference type="Gene3D" id="3.40.50.261">
    <property type="entry name" value="Succinyl-CoA synthetase domains"/>
    <property type="match status" value="2"/>
</dbReference>
<feature type="domain" description="N-acetyltransferase" evidence="1">
    <location>
        <begin position="21"/>
        <end position="171"/>
    </location>
</feature>
<dbReference type="InterPro" id="IPR016102">
    <property type="entry name" value="Succinyl-CoA_synth-like"/>
</dbReference>
<dbReference type="PANTHER" id="PTHR42793">
    <property type="entry name" value="COA BINDING DOMAIN CONTAINING PROTEIN"/>
    <property type="match status" value="1"/>
</dbReference>
<dbReference type="Pfam" id="PF13549">
    <property type="entry name" value="ATP-grasp_5"/>
    <property type="match status" value="1"/>
</dbReference>
<evidence type="ECO:0000313" key="2">
    <source>
        <dbReference type="EMBL" id="GAA3811684.1"/>
    </source>
</evidence>
<dbReference type="GO" id="GO:0016874">
    <property type="term" value="F:ligase activity"/>
    <property type="evidence" value="ECO:0007669"/>
    <property type="project" value="UniProtKB-KW"/>
</dbReference>
<dbReference type="EMBL" id="BAABAH010000003">
    <property type="protein sequence ID" value="GAA3811684.1"/>
    <property type="molecule type" value="Genomic_DNA"/>
</dbReference>
<dbReference type="PANTHER" id="PTHR42793:SF1">
    <property type="entry name" value="PEPTIDYL-LYSINE N-ACETYLTRANSFERASE PATZ"/>
    <property type="match status" value="1"/>
</dbReference>
<dbReference type="Gene3D" id="3.30.1490.20">
    <property type="entry name" value="ATP-grasp fold, A domain"/>
    <property type="match status" value="1"/>
</dbReference>
<dbReference type="Pfam" id="PF13380">
    <property type="entry name" value="CoA_binding_2"/>
    <property type="match status" value="1"/>
</dbReference>
<evidence type="ECO:0000313" key="3">
    <source>
        <dbReference type="Proteomes" id="UP001501821"/>
    </source>
</evidence>
<dbReference type="PROSITE" id="PS51186">
    <property type="entry name" value="GNAT"/>
    <property type="match status" value="1"/>
</dbReference>
<dbReference type="SUPFAM" id="SSF52210">
    <property type="entry name" value="Succinyl-CoA synthetase domains"/>
    <property type="match status" value="2"/>
</dbReference>
<dbReference type="InterPro" id="IPR032875">
    <property type="entry name" value="Succ_CoA_lig_flav_dom"/>
</dbReference>
<proteinExistence type="predicted"/>
<evidence type="ECO:0000259" key="1">
    <source>
        <dbReference type="PROSITE" id="PS51186"/>
    </source>
</evidence>
<keyword evidence="3" id="KW-1185">Reference proteome</keyword>
<comment type="caution">
    <text evidence="2">The sequence shown here is derived from an EMBL/GenBank/DDBJ whole genome shotgun (WGS) entry which is preliminary data.</text>
</comment>
<dbReference type="InterPro" id="IPR000182">
    <property type="entry name" value="GNAT_dom"/>
</dbReference>
<dbReference type="RefSeq" id="WP_344773461.1">
    <property type="nucleotide sequence ID" value="NZ_BAABAH010000003.1"/>
</dbReference>
<dbReference type="InterPro" id="IPR003781">
    <property type="entry name" value="CoA-bd"/>
</dbReference>
<dbReference type="Gene3D" id="3.30.470.20">
    <property type="entry name" value="ATP-grasp fold, B domain"/>
    <property type="match status" value="1"/>
</dbReference>
<dbReference type="InterPro" id="IPR036291">
    <property type="entry name" value="NAD(P)-bd_dom_sf"/>
</dbReference>